<accession>A0ABV7IXD2</accession>
<dbReference type="RefSeq" id="WP_380071650.1">
    <property type="nucleotide sequence ID" value="NZ_JBHRTO010000001.1"/>
</dbReference>
<organism evidence="5 6">
    <name type="scientific">Cypionkella sinensis</name>
    <dbReference type="NCBI Taxonomy" id="1756043"/>
    <lineage>
        <taxon>Bacteria</taxon>
        <taxon>Pseudomonadati</taxon>
        <taxon>Pseudomonadota</taxon>
        <taxon>Alphaproteobacteria</taxon>
        <taxon>Rhodobacterales</taxon>
        <taxon>Paracoccaceae</taxon>
        <taxon>Cypionkella</taxon>
    </lineage>
</organism>
<gene>
    <name evidence="5" type="ORF">ACFOGH_03400</name>
</gene>
<evidence type="ECO:0000259" key="4">
    <source>
        <dbReference type="Pfam" id="PF01361"/>
    </source>
</evidence>
<evidence type="ECO:0000256" key="3">
    <source>
        <dbReference type="RuleBase" id="RU362032"/>
    </source>
</evidence>
<evidence type="ECO:0000256" key="2">
    <source>
        <dbReference type="ARBA" id="ARBA00023235"/>
    </source>
</evidence>
<comment type="similarity">
    <text evidence="1 3">Belongs to the 4-oxalocrotonate tautomerase family.</text>
</comment>
<dbReference type="Pfam" id="PF01361">
    <property type="entry name" value="Tautomerase"/>
    <property type="match status" value="1"/>
</dbReference>
<dbReference type="SUPFAM" id="SSF55331">
    <property type="entry name" value="Tautomerase/MIF"/>
    <property type="match status" value="1"/>
</dbReference>
<dbReference type="Gene3D" id="3.30.429.10">
    <property type="entry name" value="Macrophage Migration Inhibitory Factor"/>
    <property type="match status" value="1"/>
</dbReference>
<protein>
    <recommendedName>
        <fullName evidence="3">Tautomerase</fullName>
        <ecNumber evidence="3">5.3.2.-</ecNumber>
    </recommendedName>
</protein>
<evidence type="ECO:0000313" key="6">
    <source>
        <dbReference type="Proteomes" id="UP001595547"/>
    </source>
</evidence>
<dbReference type="InterPro" id="IPR004370">
    <property type="entry name" value="4-OT-like_dom"/>
</dbReference>
<reference evidence="6" key="1">
    <citation type="journal article" date="2019" name="Int. J. Syst. Evol. Microbiol.">
        <title>The Global Catalogue of Microorganisms (GCM) 10K type strain sequencing project: providing services to taxonomists for standard genome sequencing and annotation.</title>
        <authorList>
            <consortium name="The Broad Institute Genomics Platform"/>
            <consortium name="The Broad Institute Genome Sequencing Center for Infectious Disease"/>
            <person name="Wu L."/>
            <person name="Ma J."/>
        </authorList>
    </citation>
    <scope>NUCLEOTIDE SEQUENCE [LARGE SCALE GENOMIC DNA]</scope>
    <source>
        <strain evidence="6">KCTC 52039</strain>
    </source>
</reference>
<sequence length="79" mass="8817">MPYVKVEIAKGIATVEQKRAVIRGMTEVLVKELGRNPEYIFVVIDEIDTDNWGRKGQSLTELWQAANRDAAVAPATETD</sequence>
<dbReference type="NCBIfam" id="TIGR00013">
    <property type="entry name" value="taut"/>
    <property type="match status" value="1"/>
</dbReference>
<comment type="caution">
    <text evidence="5">The sequence shown here is derived from an EMBL/GenBank/DDBJ whole genome shotgun (WGS) entry which is preliminary data.</text>
</comment>
<keyword evidence="6" id="KW-1185">Reference proteome</keyword>
<dbReference type="PANTHER" id="PTHR35530:SF1">
    <property type="entry name" value="2-HYDROXYMUCONATE TAUTOMERASE"/>
    <property type="match status" value="1"/>
</dbReference>
<proteinExistence type="inferred from homology"/>
<name>A0ABV7IXD2_9RHOB</name>
<dbReference type="Proteomes" id="UP001595547">
    <property type="component" value="Unassembled WGS sequence"/>
</dbReference>
<evidence type="ECO:0000256" key="1">
    <source>
        <dbReference type="ARBA" id="ARBA00006723"/>
    </source>
</evidence>
<dbReference type="EC" id="5.3.2.-" evidence="3"/>
<dbReference type="PANTHER" id="PTHR35530">
    <property type="entry name" value="TAUTOMERASE-RELATED"/>
    <property type="match status" value="1"/>
</dbReference>
<dbReference type="EMBL" id="JBHRTO010000001">
    <property type="protein sequence ID" value="MFC3180026.1"/>
    <property type="molecule type" value="Genomic_DNA"/>
</dbReference>
<dbReference type="InterPro" id="IPR018191">
    <property type="entry name" value="4-OT"/>
</dbReference>
<dbReference type="InterPro" id="IPR014347">
    <property type="entry name" value="Tautomerase/MIF_sf"/>
</dbReference>
<evidence type="ECO:0000313" key="5">
    <source>
        <dbReference type="EMBL" id="MFC3180026.1"/>
    </source>
</evidence>
<keyword evidence="2 3" id="KW-0413">Isomerase</keyword>
<feature type="domain" description="4-oxalocrotonate tautomerase-like" evidence="4">
    <location>
        <begin position="2"/>
        <end position="60"/>
    </location>
</feature>